<evidence type="ECO:0000259" key="5">
    <source>
        <dbReference type="Pfam" id="PF03668"/>
    </source>
</evidence>
<name>A0A1T5LKE2_9GAMM</name>
<feature type="domain" description="RapZ C-terminal" evidence="6">
    <location>
        <begin position="184"/>
        <end position="303"/>
    </location>
</feature>
<accession>A0A1T5LKE2</accession>
<dbReference type="InterPro" id="IPR005337">
    <property type="entry name" value="RapZ-like"/>
</dbReference>
<dbReference type="InterPro" id="IPR053930">
    <property type="entry name" value="RapZ-like_N"/>
</dbReference>
<proteinExistence type="inferred from homology"/>
<dbReference type="Pfam" id="PF03668">
    <property type="entry name" value="RapZ-like_N"/>
    <property type="match status" value="1"/>
</dbReference>
<dbReference type="EMBL" id="FUZV01000002">
    <property type="protein sequence ID" value="SKC76416.1"/>
    <property type="molecule type" value="Genomic_DNA"/>
</dbReference>
<evidence type="ECO:0000256" key="3">
    <source>
        <dbReference type="ARBA" id="ARBA00023134"/>
    </source>
</evidence>
<keyword evidence="3 4" id="KW-0342">GTP-binding</keyword>
<gene>
    <name evidence="7" type="ORF">SAMN06296058_2661</name>
</gene>
<dbReference type="InterPro" id="IPR053931">
    <property type="entry name" value="RapZ_C"/>
</dbReference>
<sequence length="304" mass="34372">MSQPPGVEEEIPLAVRASPPTVVIVSGLSGSGKSVALKTFEDLDYYCVDNLPVELLPPFVRSLMRDDTLPQKIAVGIDVRSRNNDLAKLAQWRAALAQLGLEGTLIFFDAHDDVLLRRYSDTRRRHPLGNTGLSLQESIRREREIVAPLREAADVVIDTTQLNVHQLRRRIIAEFALNRGAALSLLFESFAYKRGVPADADFVFDARVLPNPHWNPELRPYSGRDPKVREYLRQQAEVNEYVGQVSQFLDTWLPRLRGETRSYVTIAFGCTGGKHRSVYLAETLAQHSRNQGWEEVATFHRELD</sequence>
<dbReference type="STRING" id="428993.SAMN06296058_2661"/>
<evidence type="ECO:0000259" key="6">
    <source>
        <dbReference type="Pfam" id="PF22740"/>
    </source>
</evidence>
<dbReference type="NCBIfam" id="NF003828">
    <property type="entry name" value="PRK05416.1"/>
    <property type="match status" value="1"/>
</dbReference>
<evidence type="ECO:0000313" key="7">
    <source>
        <dbReference type="EMBL" id="SKC76416.1"/>
    </source>
</evidence>
<organism evidence="7 8">
    <name type="scientific">Pseudoxanthomonas indica</name>
    <dbReference type="NCBI Taxonomy" id="428993"/>
    <lineage>
        <taxon>Bacteria</taxon>
        <taxon>Pseudomonadati</taxon>
        <taxon>Pseudomonadota</taxon>
        <taxon>Gammaproteobacteria</taxon>
        <taxon>Lysobacterales</taxon>
        <taxon>Lysobacteraceae</taxon>
        <taxon>Pseudoxanthomonas</taxon>
    </lineage>
</organism>
<dbReference type="AlphaFoldDB" id="A0A1T5LKE2"/>
<evidence type="ECO:0000256" key="1">
    <source>
        <dbReference type="ARBA" id="ARBA00022741"/>
    </source>
</evidence>
<keyword evidence="1 4" id="KW-0547">Nucleotide-binding</keyword>
<dbReference type="Proteomes" id="UP000190341">
    <property type="component" value="Unassembled WGS sequence"/>
</dbReference>
<dbReference type="PANTHER" id="PTHR30448">
    <property type="entry name" value="RNASE ADAPTER PROTEIN RAPZ"/>
    <property type="match status" value="1"/>
</dbReference>
<protein>
    <submittedName>
        <fullName evidence="7">UPF0042 nucleotide-binding protein</fullName>
    </submittedName>
</protein>
<dbReference type="PIRSF" id="PIRSF005052">
    <property type="entry name" value="P-loopkin"/>
    <property type="match status" value="1"/>
</dbReference>
<dbReference type="Pfam" id="PF22740">
    <property type="entry name" value="PapZ_C"/>
    <property type="match status" value="1"/>
</dbReference>
<dbReference type="Gene3D" id="3.40.50.300">
    <property type="entry name" value="P-loop containing nucleotide triphosphate hydrolases"/>
    <property type="match status" value="1"/>
</dbReference>
<feature type="binding site" evidence="4">
    <location>
        <begin position="27"/>
        <end position="34"/>
    </location>
    <ligand>
        <name>ATP</name>
        <dbReference type="ChEBI" id="CHEBI:30616"/>
    </ligand>
</feature>
<dbReference type="GO" id="GO:0005525">
    <property type="term" value="F:GTP binding"/>
    <property type="evidence" value="ECO:0007669"/>
    <property type="project" value="UniProtKB-UniRule"/>
</dbReference>
<evidence type="ECO:0000256" key="2">
    <source>
        <dbReference type="ARBA" id="ARBA00022840"/>
    </source>
</evidence>
<keyword evidence="2 4" id="KW-0067">ATP-binding</keyword>
<reference evidence="7 8" key="1">
    <citation type="submission" date="2017-02" db="EMBL/GenBank/DDBJ databases">
        <authorList>
            <person name="Peterson S.W."/>
        </authorList>
    </citation>
    <scope>NUCLEOTIDE SEQUENCE [LARGE SCALE GENOMIC DNA]</scope>
    <source>
        <strain evidence="7 8">P15</strain>
    </source>
</reference>
<feature type="domain" description="RapZ-like N-terminal" evidence="5">
    <location>
        <begin position="22"/>
        <end position="178"/>
    </location>
</feature>
<dbReference type="PANTHER" id="PTHR30448:SF0">
    <property type="entry name" value="RNASE ADAPTER PROTEIN RAPZ"/>
    <property type="match status" value="1"/>
</dbReference>
<evidence type="ECO:0000313" key="8">
    <source>
        <dbReference type="Proteomes" id="UP000190341"/>
    </source>
</evidence>
<feature type="binding site" evidence="4">
    <location>
        <begin position="78"/>
        <end position="81"/>
    </location>
    <ligand>
        <name>GTP</name>
        <dbReference type="ChEBI" id="CHEBI:37565"/>
    </ligand>
</feature>
<evidence type="ECO:0000256" key="4">
    <source>
        <dbReference type="HAMAP-Rule" id="MF_00636"/>
    </source>
</evidence>
<dbReference type="HAMAP" id="MF_00636">
    <property type="entry name" value="RapZ_like"/>
    <property type="match status" value="1"/>
</dbReference>
<dbReference type="GO" id="GO:0005524">
    <property type="term" value="F:ATP binding"/>
    <property type="evidence" value="ECO:0007669"/>
    <property type="project" value="UniProtKB-UniRule"/>
</dbReference>
<dbReference type="InterPro" id="IPR027417">
    <property type="entry name" value="P-loop_NTPase"/>
</dbReference>
<dbReference type="SUPFAM" id="SSF52540">
    <property type="entry name" value="P-loop containing nucleoside triphosphate hydrolases"/>
    <property type="match status" value="1"/>
</dbReference>
<keyword evidence="8" id="KW-1185">Reference proteome</keyword>